<keyword evidence="9" id="KW-1185">Reference proteome</keyword>
<gene>
    <name evidence="8" type="ORF">ELS83_18135</name>
</gene>
<evidence type="ECO:0000256" key="5">
    <source>
        <dbReference type="ARBA" id="ARBA00022723"/>
    </source>
</evidence>
<keyword evidence="4" id="KW-0597">Phosphoprotein</keyword>
<sequence>MEEKVKIGIAGNFDSKLRGDCKIQIELTKSGGICIDLNSKVKAFFQNSICQLVQDMLHFYAIKNAKIQIQDLGALHYVIAARMEAAISQLIDSNREYLLPQIKSNCDRAVRNRNRFSRLYLPGNTPYMMINAGLHQANGIILDLEDSVAPAKKHEARYIVRNALRSQNFYGSERMVRINQGDMGIQDLHFVVPHHVQLILIPKVEDKRVIIRVEEEISRIRKAHKIQSEILLMPIIESALGIENAFEITSASKNIVAMAIGLEDYTADIGVKRSEGGKESLYARMKVVNACHAARIQAIDSVFSDVANVKALQENVKASKALGFQGMGCIHPRQIKVIHENYAPDLQEIEKAKKIVNAYYLAKEKGLGVVSLGSKMIDAPVVKRQLKTLELAKELGLVSENWRETDES</sequence>
<dbReference type="PANTHER" id="PTHR32308">
    <property type="entry name" value="LYASE BETA SUBUNIT, PUTATIVE (AFU_ORTHOLOGUE AFUA_4G13030)-RELATED"/>
    <property type="match status" value="1"/>
</dbReference>
<dbReference type="Proteomes" id="UP000732105">
    <property type="component" value="Unassembled WGS sequence"/>
</dbReference>
<dbReference type="RefSeq" id="WP_171596984.1">
    <property type="nucleotide sequence ID" value="NZ_RZNH01000040.1"/>
</dbReference>
<keyword evidence="8" id="KW-0456">Lyase</keyword>
<dbReference type="Gene3D" id="3.20.20.60">
    <property type="entry name" value="Phosphoenolpyruvate-binding domains"/>
    <property type="match status" value="1"/>
</dbReference>
<evidence type="ECO:0000256" key="4">
    <source>
        <dbReference type="ARBA" id="ARBA00022553"/>
    </source>
</evidence>
<dbReference type="SUPFAM" id="SSF51621">
    <property type="entry name" value="Phosphoenolpyruvate/pyruvate domain"/>
    <property type="match status" value="1"/>
</dbReference>
<dbReference type="EMBL" id="RZNH01000040">
    <property type="protein sequence ID" value="NOU61725.1"/>
    <property type="molecule type" value="Genomic_DNA"/>
</dbReference>
<protein>
    <submittedName>
        <fullName evidence="8">Citrate lyase ACP</fullName>
    </submittedName>
</protein>
<evidence type="ECO:0000256" key="2">
    <source>
        <dbReference type="ARBA" id="ARBA00004496"/>
    </source>
</evidence>
<comment type="cofactor">
    <cofactor evidence="1">
        <name>Mg(2+)</name>
        <dbReference type="ChEBI" id="CHEBI:18420"/>
    </cofactor>
</comment>
<dbReference type="GO" id="GO:0016829">
    <property type="term" value="F:lyase activity"/>
    <property type="evidence" value="ECO:0007669"/>
    <property type="project" value="UniProtKB-KW"/>
</dbReference>
<accession>A0ABX1WZX7</accession>
<keyword evidence="5" id="KW-0479">Metal-binding</keyword>
<evidence type="ECO:0000256" key="6">
    <source>
        <dbReference type="ARBA" id="ARBA00022842"/>
    </source>
</evidence>
<keyword evidence="6" id="KW-0460">Magnesium</keyword>
<evidence type="ECO:0000259" key="7">
    <source>
        <dbReference type="Pfam" id="PF03328"/>
    </source>
</evidence>
<name>A0ABX1WZX7_9BACT</name>
<dbReference type="InterPro" id="IPR023439">
    <property type="entry name" value="Mal_deCO2ase/Cit_lyase_ACP"/>
</dbReference>
<dbReference type="Pfam" id="PF03328">
    <property type="entry name" value="HpcH_HpaI"/>
    <property type="match status" value="1"/>
</dbReference>
<evidence type="ECO:0000256" key="3">
    <source>
        <dbReference type="ARBA" id="ARBA00022490"/>
    </source>
</evidence>
<dbReference type="InterPro" id="IPR040442">
    <property type="entry name" value="Pyrv_kinase-like_dom_sf"/>
</dbReference>
<proteinExistence type="predicted"/>
<evidence type="ECO:0000313" key="8">
    <source>
        <dbReference type="EMBL" id="NOU61725.1"/>
    </source>
</evidence>
<evidence type="ECO:0000313" key="9">
    <source>
        <dbReference type="Proteomes" id="UP000732105"/>
    </source>
</evidence>
<reference evidence="8 9" key="1">
    <citation type="submission" date="2018-12" db="EMBL/GenBank/DDBJ databases">
        <title>Marinifilum JC070 sp. nov., a marine bacterium isolated from Yongle Blue Hole in the South China Sea.</title>
        <authorList>
            <person name="Fu T."/>
        </authorList>
    </citation>
    <scope>NUCLEOTIDE SEQUENCE [LARGE SCALE GENOMIC DNA]</scope>
    <source>
        <strain evidence="8 9">JC070</strain>
    </source>
</reference>
<dbReference type="Pfam" id="PF06857">
    <property type="entry name" value="ACP"/>
    <property type="match status" value="1"/>
</dbReference>
<evidence type="ECO:0000256" key="1">
    <source>
        <dbReference type="ARBA" id="ARBA00001946"/>
    </source>
</evidence>
<dbReference type="InterPro" id="IPR015813">
    <property type="entry name" value="Pyrv/PenolPyrv_kinase-like_dom"/>
</dbReference>
<dbReference type="InterPro" id="IPR005000">
    <property type="entry name" value="Aldolase/citrate-lyase_domain"/>
</dbReference>
<organism evidence="8 9">
    <name type="scientific">Marinifilum caeruleilacunae</name>
    <dbReference type="NCBI Taxonomy" id="2499076"/>
    <lineage>
        <taxon>Bacteria</taxon>
        <taxon>Pseudomonadati</taxon>
        <taxon>Bacteroidota</taxon>
        <taxon>Bacteroidia</taxon>
        <taxon>Marinilabiliales</taxon>
        <taxon>Marinifilaceae</taxon>
    </lineage>
</organism>
<keyword evidence="3" id="KW-0963">Cytoplasm</keyword>
<feature type="domain" description="HpcH/HpaI aldolase/citrate lyase" evidence="7">
    <location>
        <begin position="119"/>
        <end position="332"/>
    </location>
</feature>
<dbReference type="PANTHER" id="PTHR32308:SF10">
    <property type="entry name" value="CITRATE LYASE SUBUNIT BETA"/>
    <property type="match status" value="1"/>
</dbReference>
<comment type="subcellular location">
    <subcellularLocation>
        <location evidence="2">Cytoplasm</location>
    </subcellularLocation>
</comment>
<comment type="caution">
    <text evidence="8">The sequence shown here is derived from an EMBL/GenBank/DDBJ whole genome shotgun (WGS) entry which is preliminary data.</text>
</comment>